<sequence>MQGLSIIISTSNHRIFNLKIPDEIINVYYVVVHQIYDREYEGELLEFMGGRKDISYVKLNYAGLSASRNFGLLKSKTKYAYIMDDDVDFNIDTIKKLVEIMDYKNIDIATCKFKLEDGSWPKKYSDIEFNHNIFTSSKVSSIEICVNVESVRNYKVLFDENFGLGSKYPSGEEYVFLTDCIKKKMSVSYIPVVTGIHPVIRSGDDFFSSKEKIIAKRKMIKRIFDRYGFIFIIAFWLKKFGHVFKEGDIVLFTRYILFGR</sequence>
<feature type="domain" description="Glycosyltransferase 2-like" evidence="1">
    <location>
        <begin position="46"/>
        <end position="128"/>
    </location>
</feature>
<evidence type="ECO:0000259" key="1">
    <source>
        <dbReference type="Pfam" id="PF00535"/>
    </source>
</evidence>
<dbReference type="OrthoDB" id="5245171at2"/>
<dbReference type="RefSeq" id="WP_132291203.1">
    <property type="nucleotide sequence ID" value="NZ_SMFU01000008.1"/>
</dbReference>
<evidence type="ECO:0000313" key="3">
    <source>
        <dbReference type="Proteomes" id="UP000294546"/>
    </source>
</evidence>
<dbReference type="Proteomes" id="UP000294546">
    <property type="component" value="Unassembled WGS sequence"/>
</dbReference>
<reference evidence="2 3" key="1">
    <citation type="submission" date="2019-03" db="EMBL/GenBank/DDBJ databases">
        <title>Genomic Encyclopedia of Archaeal and Bacterial Type Strains, Phase II (KMG-II): from individual species to whole genera.</title>
        <authorList>
            <person name="Goeker M."/>
        </authorList>
    </citation>
    <scope>NUCLEOTIDE SEQUENCE [LARGE SCALE GENOMIC DNA]</scope>
    <source>
        <strain evidence="2 3">DSM 27697</strain>
    </source>
</reference>
<dbReference type="Pfam" id="PF00535">
    <property type="entry name" value="Glycos_transf_2"/>
    <property type="match status" value="1"/>
</dbReference>
<dbReference type="EMBL" id="SMFU01000008">
    <property type="protein sequence ID" value="TCK07130.1"/>
    <property type="molecule type" value="Genomic_DNA"/>
</dbReference>
<comment type="caution">
    <text evidence="2">The sequence shown here is derived from an EMBL/GenBank/DDBJ whole genome shotgun (WGS) entry which is preliminary data.</text>
</comment>
<dbReference type="InterPro" id="IPR001173">
    <property type="entry name" value="Glyco_trans_2-like"/>
</dbReference>
<protein>
    <submittedName>
        <fullName evidence="2">Glycosyl transferase family 2</fullName>
    </submittedName>
</protein>
<dbReference type="Gene3D" id="3.90.550.10">
    <property type="entry name" value="Spore Coat Polysaccharide Biosynthesis Protein SpsA, Chain A"/>
    <property type="match status" value="1"/>
</dbReference>
<gene>
    <name evidence="2" type="ORF">CLV83_1987</name>
</gene>
<evidence type="ECO:0000313" key="2">
    <source>
        <dbReference type="EMBL" id="TCK07130.1"/>
    </source>
</evidence>
<proteinExistence type="predicted"/>
<keyword evidence="2" id="KW-0808">Transferase</keyword>
<dbReference type="AlphaFoldDB" id="A0A4R1GJ21"/>
<organism evidence="2 3">
    <name type="scientific">Marinobacterium mangrovicola</name>
    <dbReference type="NCBI Taxonomy" id="1476959"/>
    <lineage>
        <taxon>Bacteria</taxon>
        <taxon>Pseudomonadati</taxon>
        <taxon>Pseudomonadota</taxon>
        <taxon>Gammaproteobacteria</taxon>
        <taxon>Oceanospirillales</taxon>
        <taxon>Oceanospirillaceae</taxon>
        <taxon>Marinobacterium</taxon>
    </lineage>
</organism>
<dbReference type="InterPro" id="IPR029044">
    <property type="entry name" value="Nucleotide-diphossugar_trans"/>
</dbReference>
<name>A0A4R1GJ21_9GAMM</name>
<accession>A0A4R1GJ21</accession>
<keyword evidence="3" id="KW-1185">Reference proteome</keyword>
<dbReference type="GO" id="GO:0016740">
    <property type="term" value="F:transferase activity"/>
    <property type="evidence" value="ECO:0007669"/>
    <property type="project" value="UniProtKB-KW"/>
</dbReference>
<dbReference type="SUPFAM" id="SSF53448">
    <property type="entry name" value="Nucleotide-diphospho-sugar transferases"/>
    <property type="match status" value="1"/>
</dbReference>